<dbReference type="eggNOG" id="COG0438">
    <property type="taxonomic scope" value="Bacteria"/>
</dbReference>
<dbReference type="GO" id="GO:0016757">
    <property type="term" value="F:glycosyltransferase activity"/>
    <property type="evidence" value="ECO:0007669"/>
    <property type="project" value="InterPro"/>
</dbReference>
<dbReference type="Pfam" id="PF00534">
    <property type="entry name" value="Glycos_transf_1"/>
    <property type="match status" value="1"/>
</dbReference>
<protein>
    <submittedName>
        <fullName evidence="4">Glycosyl transferase, group 1</fullName>
    </submittedName>
</protein>
<dbReference type="AlphaFoldDB" id="R7RR12"/>
<organism evidence="4 5">
    <name type="scientific">Thermobrachium celere DSM 8682</name>
    <dbReference type="NCBI Taxonomy" id="941824"/>
    <lineage>
        <taxon>Bacteria</taxon>
        <taxon>Bacillati</taxon>
        <taxon>Bacillota</taxon>
        <taxon>Clostridia</taxon>
        <taxon>Eubacteriales</taxon>
        <taxon>Clostridiaceae</taxon>
        <taxon>Thermobrachium</taxon>
    </lineage>
</organism>
<dbReference type="SUPFAM" id="SSF53756">
    <property type="entry name" value="UDP-Glycosyltransferase/glycogen phosphorylase"/>
    <property type="match status" value="1"/>
</dbReference>
<dbReference type="Gene3D" id="3.40.50.2000">
    <property type="entry name" value="Glycogen Phosphorylase B"/>
    <property type="match status" value="2"/>
</dbReference>
<dbReference type="EMBL" id="CAVN010000090">
    <property type="protein sequence ID" value="CDF57738.1"/>
    <property type="molecule type" value="Genomic_DNA"/>
</dbReference>
<dbReference type="PANTHER" id="PTHR46401:SF2">
    <property type="entry name" value="GLYCOSYLTRANSFERASE WBBK-RELATED"/>
    <property type="match status" value="1"/>
</dbReference>
<gene>
    <name evidence="4" type="ORF">TCEL_01652</name>
</gene>
<dbReference type="Pfam" id="PF13439">
    <property type="entry name" value="Glyco_transf_4"/>
    <property type="match status" value="1"/>
</dbReference>
<evidence type="ECO:0000256" key="1">
    <source>
        <dbReference type="ARBA" id="ARBA00022679"/>
    </source>
</evidence>
<evidence type="ECO:0000313" key="4">
    <source>
        <dbReference type="EMBL" id="CDF57738.1"/>
    </source>
</evidence>
<evidence type="ECO:0000259" key="2">
    <source>
        <dbReference type="Pfam" id="PF00534"/>
    </source>
</evidence>
<dbReference type="CDD" id="cd03794">
    <property type="entry name" value="GT4_WbuB-like"/>
    <property type="match status" value="1"/>
</dbReference>
<feature type="domain" description="Glycosyltransferase subfamily 4-like N-terminal" evidence="3">
    <location>
        <begin position="25"/>
        <end position="167"/>
    </location>
</feature>
<feature type="domain" description="Glycosyl transferase family 1" evidence="2">
    <location>
        <begin position="173"/>
        <end position="345"/>
    </location>
</feature>
<dbReference type="HOGENOM" id="CLU_009583_36_1_9"/>
<evidence type="ECO:0000259" key="3">
    <source>
        <dbReference type="Pfam" id="PF13439"/>
    </source>
</evidence>
<dbReference type="OrthoDB" id="9813214at2"/>
<sequence>MKICMLTSGHDIFDNRIYYKEILSLKKQFNEIYLVAPGEKDFVTEDGIIVKCFPKRKNWIDRFEPMNRMFKIAKEINADIYHAHEPDSFQVAVKLKKELGCKIIYDSHEYHPEGFAEHFKFGRSIIKKVIYLYEKHLGKQADAIISVNELLINKFKRYNNNVVMLPNYPVLNEIKIEKEYEKKPMFVYIGGLREDRGILKILEAIELIKDEDYKYLFIGPFETFDFEQKCKKFAKDRLRNVDIKFTGKIPHMQVFDYLKKAYAGFVLLQPTNWRYVNSEPIKIFEYMATKTAVISSNFPMFEKIIKNPDAGISVDPTNTQTIADAIKYLASNHGKAKELGENGYKKVLELYNWSVCEDRLLKLYNELYK</sequence>
<reference evidence="4" key="1">
    <citation type="submission" date="2013-03" db="EMBL/GenBank/DDBJ databases">
        <title>Draft genome sequence of the hydrogen-ethanol-producing anaerobic alkalithermophilic Caloramator celere.</title>
        <authorList>
            <person name="Ciranna A."/>
            <person name="Larjo A."/>
            <person name="Kivisto A."/>
            <person name="Santala V."/>
            <person name="Roos C."/>
            <person name="Karp M."/>
        </authorList>
    </citation>
    <scope>NUCLEOTIDE SEQUENCE [LARGE SCALE GENOMIC DNA]</scope>
    <source>
        <strain evidence="4">DSM 8682</strain>
    </source>
</reference>
<comment type="caution">
    <text evidence="4">The sequence shown here is derived from an EMBL/GenBank/DDBJ whole genome shotgun (WGS) entry which is preliminary data.</text>
</comment>
<keyword evidence="1 4" id="KW-0808">Transferase</keyword>
<dbReference type="InterPro" id="IPR028098">
    <property type="entry name" value="Glyco_trans_4-like_N"/>
</dbReference>
<dbReference type="PANTHER" id="PTHR46401">
    <property type="entry name" value="GLYCOSYLTRANSFERASE WBBK-RELATED"/>
    <property type="match status" value="1"/>
</dbReference>
<keyword evidence="5" id="KW-1185">Reference proteome</keyword>
<accession>R7RR12</accession>
<dbReference type="RefSeq" id="WP_018661162.1">
    <property type="nucleotide sequence ID" value="NZ_HF952018.1"/>
</dbReference>
<name>R7RR12_9CLOT</name>
<evidence type="ECO:0000313" key="5">
    <source>
        <dbReference type="Proteomes" id="UP000014923"/>
    </source>
</evidence>
<dbReference type="GO" id="GO:0009103">
    <property type="term" value="P:lipopolysaccharide biosynthetic process"/>
    <property type="evidence" value="ECO:0007669"/>
    <property type="project" value="TreeGrafter"/>
</dbReference>
<dbReference type="InterPro" id="IPR001296">
    <property type="entry name" value="Glyco_trans_1"/>
</dbReference>
<dbReference type="Proteomes" id="UP000014923">
    <property type="component" value="Unassembled WGS sequence"/>
</dbReference>
<proteinExistence type="predicted"/>